<dbReference type="EMBL" id="CADCVJ010000015">
    <property type="protein sequence ID" value="CAA9462369.1"/>
    <property type="molecule type" value="Genomic_DNA"/>
</dbReference>
<dbReference type="AlphaFoldDB" id="A0A6J4R8X2"/>
<feature type="compositionally biased region" description="Low complexity" evidence="1">
    <location>
        <begin position="76"/>
        <end position="86"/>
    </location>
</feature>
<evidence type="ECO:0000256" key="1">
    <source>
        <dbReference type="SAM" id="MobiDB-lite"/>
    </source>
</evidence>
<gene>
    <name evidence="2" type="ORF">AVDCRST_MAG38-244</name>
</gene>
<keyword evidence="2" id="KW-0547">Nucleotide-binding</keyword>
<feature type="compositionally biased region" description="Basic and acidic residues" evidence="1">
    <location>
        <begin position="129"/>
        <end position="143"/>
    </location>
</feature>
<feature type="region of interest" description="Disordered" evidence="1">
    <location>
        <begin position="21"/>
        <end position="256"/>
    </location>
</feature>
<evidence type="ECO:0000313" key="2">
    <source>
        <dbReference type="EMBL" id="CAA9462369.1"/>
    </source>
</evidence>
<feature type="non-terminal residue" evidence="2">
    <location>
        <position position="1"/>
    </location>
</feature>
<keyword evidence="2" id="KW-0067">ATP-binding</keyword>
<feature type="compositionally biased region" description="Basic residues" evidence="1">
    <location>
        <begin position="35"/>
        <end position="46"/>
    </location>
</feature>
<dbReference type="GO" id="GO:0005524">
    <property type="term" value="F:ATP binding"/>
    <property type="evidence" value="ECO:0007669"/>
    <property type="project" value="UniProtKB-KW"/>
</dbReference>
<feature type="compositionally biased region" description="Low complexity" evidence="1">
    <location>
        <begin position="110"/>
        <end position="121"/>
    </location>
</feature>
<feature type="compositionally biased region" description="Basic residues" evidence="1">
    <location>
        <begin position="165"/>
        <end position="184"/>
    </location>
</feature>
<reference evidence="2" key="1">
    <citation type="submission" date="2020-02" db="EMBL/GenBank/DDBJ databases">
        <authorList>
            <person name="Meier V. D."/>
        </authorList>
    </citation>
    <scope>NUCLEOTIDE SEQUENCE</scope>
    <source>
        <strain evidence="2">AVDCRST_MAG38</strain>
    </source>
</reference>
<protein>
    <submittedName>
        <fullName evidence="2">Manganese ABC transporter, ATP-binding protein SitB</fullName>
    </submittedName>
</protein>
<feature type="non-terminal residue" evidence="2">
    <location>
        <position position="256"/>
    </location>
</feature>
<sequence>ECGSGRHAGPRRPAAHRLLRVAAGAVGRRRDIPGRRHVGRRGAQRRRQVDVAQSRPGLDPDRRGTGAGARPPRPRQPQAGRLCAAARRGRLGLPDHRRRGGRDGSLRAHGVGAPRPACGPGARRRVPGARRDGLLRRPADRTALRRAAPARLHRPRTGPAGGGHGHGRAVRRRRCAHRSRHPRAARGPARRGPVGHRRPSRPADGADGVRLGAAAQRPRRRRRPRLGGPDSGHPAAGLWRGCRRPRGPAGGEMGGL</sequence>
<organism evidence="2">
    <name type="scientific">uncultured Solirubrobacteraceae bacterium</name>
    <dbReference type="NCBI Taxonomy" id="1162706"/>
    <lineage>
        <taxon>Bacteria</taxon>
        <taxon>Bacillati</taxon>
        <taxon>Actinomycetota</taxon>
        <taxon>Thermoleophilia</taxon>
        <taxon>Solirubrobacterales</taxon>
        <taxon>Solirubrobacteraceae</taxon>
        <taxon>environmental samples</taxon>
    </lineage>
</organism>
<accession>A0A6J4R8X2</accession>
<proteinExistence type="predicted"/>
<name>A0A6J4R8X2_9ACTN</name>